<dbReference type="HOGENOM" id="CLU_030866_1_0_5"/>
<feature type="transmembrane region" description="Helical" evidence="6">
    <location>
        <begin position="374"/>
        <end position="393"/>
    </location>
</feature>
<feature type="transmembrane region" description="Helical" evidence="6">
    <location>
        <begin position="21"/>
        <end position="46"/>
    </location>
</feature>
<dbReference type="KEGG" id="mno:Mnod_6867"/>
<feature type="transmembrane region" description="Helical" evidence="6">
    <location>
        <begin position="169"/>
        <end position="188"/>
    </location>
</feature>
<dbReference type="GO" id="GO:0005886">
    <property type="term" value="C:plasma membrane"/>
    <property type="evidence" value="ECO:0007669"/>
    <property type="project" value="UniProtKB-SubCell"/>
</dbReference>
<comment type="subcellular location">
    <subcellularLocation>
        <location evidence="1">Cell membrane</location>
        <topology evidence="1">Multi-pass membrane protein</topology>
    </subcellularLocation>
</comment>
<evidence type="ECO:0000313" key="8">
    <source>
        <dbReference type="Proteomes" id="UP000008207"/>
    </source>
</evidence>
<reference evidence="7 8" key="1">
    <citation type="submission" date="2009-01" db="EMBL/GenBank/DDBJ databases">
        <title>Complete sequence of chromosome of Methylobacterium nodulans ORS 2060.</title>
        <authorList>
            <consortium name="US DOE Joint Genome Institute"/>
            <person name="Lucas S."/>
            <person name="Copeland A."/>
            <person name="Lapidus A."/>
            <person name="Glavina del Rio T."/>
            <person name="Dalin E."/>
            <person name="Tice H."/>
            <person name="Bruce D."/>
            <person name="Goodwin L."/>
            <person name="Pitluck S."/>
            <person name="Sims D."/>
            <person name="Brettin T."/>
            <person name="Detter J.C."/>
            <person name="Han C."/>
            <person name="Larimer F."/>
            <person name="Land M."/>
            <person name="Hauser L."/>
            <person name="Kyrpides N."/>
            <person name="Ivanova N."/>
            <person name="Marx C.J."/>
            <person name="Richardson P."/>
        </authorList>
    </citation>
    <scope>NUCLEOTIDE SEQUENCE [LARGE SCALE GENOMIC DNA]</scope>
    <source>
        <strain evidence="8">LMG 21967 / CNCM I-2342 / ORS 2060</strain>
    </source>
</reference>
<dbReference type="OrthoDB" id="8402408at2"/>
<proteinExistence type="predicted"/>
<feature type="transmembrane region" description="Helical" evidence="6">
    <location>
        <begin position="399"/>
        <end position="419"/>
    </location>
</feature>
<evidence type="ECO:0000256" key="3">
    <source>
        <dbReference type="ARBA" id="ARBA00022692"/>
    </source>
</evidence>
<evidence type="ECO:0000256" key="4">
    <source>
        <dbReference type="ARBA" id="ARBA00022989"/>
    </source>
</evidence>
<dbReference type="Pfam" id="PF01943">
    <property type="entry name" value="Polysacc_synt"/>
    <property type="match status" value="1"/>
</dbReference>
<feature type="transmembrane region" description="Helical" evidence="6">
    <location>
        <begin position="301"/>
        <end position="321"/>
    </location>
</feature>
<gene>
    <name evidence="7" type="ordered locus">Mnod_6867</name>
</gene>
<organism evidence="7 8">
    <name type="scientific">Methylobacterium nodulans (strain LMG 21967 / CNCM I-2342 / ORS 2060)</name>
    <dbReference type="NCBI Taxonomy" id="460265"/>
    <lineage>
        <taxon>Bacteria</taxon>
        <taxon>Pseudomonadati</taxon>
        <taxon>Pseudomonadota</taxon>
        <taxon>Alphaproteobacteria</taxon>
        <taxon>Hyphomicrobiales</taxon>
        <taxon>Methylobacteriaceae</taxon>
        <taxon>Methylobacterium</taxon>
    </lineage>
</organism>
<dbReference type="STRING" id="460265.Mnod_6867"/>
<dbReference type="eggNOG" id="COG2244">
    <property type="taxonomic scope" value="Bacteria"/>
</dbReference>
<dbReference type="RefSeq" id="WP_015933177.1">
    <property type="nucleotide sequence ID" value="NC_011894.1"/>
</dbReference>
<dbReference type="InterPro" id="IPR002797">
    <property type="entry name" value="Polysacc_synth"/>
</dbReference>
<evidence type="ECO:0000313" key="7">
    <source>
        <dbReference type="EMBL" id="ACL61612.1"/>
    </source>
</evidence>
<keyword evidence="5 6" id="KW-0472">Membrane</keyword>
<feature type="transmembrane region" description="Helical" evidence="6">
    <location>
        <begin position="58"/>
        <end position="83"/>
    </location>
</feature>
<feature type="transmembrane region" description="Helical" evidence="6">
    <location>
        <begin position="95"/>
        <end position="122"/>
    </location>
</feature>
<sequence>MFVGFTESIGRLFRPFRKSTTLVQNSGAMAIGSMVTAVLGFAYWWLAARLFPPEVVGTATALLSIMGLLGLLGEAGLGTLLMGEIARHPSRMPGLVAAACSVGGLMSICLASLYLITAYLLMGSERLIHGWTSGIVFVLGTGLSGLSILTDQAFIGMLRTTSGMIRQTLFAIFKLGFLLLAISTPSALTILLSWAAGMFVSWIGLDLIVRGEARRLLVQPDFRLLYHLRSKAWAHYCLDVALQAPSIGMPYLVLVLLSPTINAPFAAIWMLVSVVNIIPAALATVLFPAVRADPGQSRHQVGLSLALSSVFSLGCGVLLYFATETLLGLFNPAYPALAGTGLDWLGFSLIGWTMKMHACTIARLSDSMAKVSRWFALGGLLEVGAAALGAQYGALHGLVAGWTAAITVVGAVVLARSVVVARAKRSSPGLGDGACPTRA</sequence>
<dbReference type="InterPro" id="IPR050833">
    <property type="entry name" value="Poly_Biosynth_Transport"/>
</dbReference>
<feature type="transmembrane region" description="Helical" evidence="6">
    <location>
        <begin position="128"/>
        <end position="149"/>
    </location>
</feature>
<feature type="transmembrane region" description="Helical" evidence="6">
    <location>
        <begin position="266"/>
        <end position="289"/>
    </location>
</feature>
<keyword evidence="8" id="KW-1185">Reference proteome</keyword>
<evidence type="ECO:0000256" key="1">
    <source>
        <dbReference type="ARBA" id="ARBA00004651"/>
    </source>
</evidence>
<evidence type="ECO:0000256" key="5">
    <source>
        <dbReference type="ARBA" id="ARBA00023136"/>
    </source>
</evidence>
<keyword evidence="2" id="KW-1003">Cell membrane</keyword>
<dbReference type="Proteomes" id="UP000008207">
    <property type="component" value="Chromosome"/>
</dbReference>
<evidence type="ECO:0000256" key="6">
    <source>
        <dbReference type="SAM" id="Phobius"/>
    </source>
</evidence>
<feature type="transmembrane region" description="Helical" evidence="6">
    <location>
        <begin position="333"/>
        <end position="353"/>
    </location>
</feature>
<dbReference type="AlphaFoldDB" id="B8IHE9"/>
<keyword evidence="4 6" id="KW-1133">Transmembrane helix</keyword>
<dbReference type="PANTHER" id="PTHR30250">
    <property type="entry name" value="PST FAMILY PREDICTED COLANIC ACID TRANSPORTER"/>
    <property type="match status" value="1"/>
</dbReference>
<dbReference type="EMBL" id="CP001349">
    <property type="protein sequence ID" value="ACL61612.1"/>
    <property type="molecule type" value="Genomic_DNA"/>
</dbReference>
<name>B8IHE9_METNO</name>
<evidence type="ECO:0000256" key="2">
    <source>
        <dbReference type="ARBA" id="ARBA00022475"/>
    </source>
</evidence>
<accession>B8IHE9</accession>
<protein>
    <submittedName>
        <fullName evidence="7">Polysaccharide biosynthesis protein</fullName>
    </submittedName>
</protein>
<dbReference type="PANTHER" id="PTHR30250:SF11">
    <property type="entry name" value="O-ANTIGEN TRANSPORTER-RELATED"/>
    <property type="match status" value="1"/>
</dbReference>
<keyword evidence="3 6" id="KW-0812">Transmembrane</keyword>